<feature type="compositionally biased region" description="Basic and acidic residues" evidence="1">
    <location>
        <begin position="1"/>
        <end position="86"/>
    </location>
</feature>
<dbReference type="OrthoDB" id="680465at2"/>
<protein>
    <submittedName>
        <fullName evidence="3">SWFGD domain-containing protein</fullName>
    </submittedName>
</protein>
<dbReference type="InterPro" id="IPR007055">
    <property type="entry name" value="BON_dom"/>
</dbReference>
<organism evidence="3 4">
    <name type="scientific">Cereibacter changlensis JA139</name>
    <dbReference type="NCBI Taxonomy" id="1188249"/>
    <lineage>
        <taxon>Bacteria</taxon>
        <taxon>Pseudomonadati</taxon>
        <taxon>Pseudomonadota</taxon>
        <taxon>Alphaproteobacteria</taxon>
        <taxon>Rhodobacterales</taxon>
        <taxon>Paracoccaceae</taxon>
        <taxon>Cereibacter</taxon>
    </lineage>
</organism>
<dbReference type="Gene3D" id="3.30.1340.30">
    <property type="match status" value="1"/>
</dbReference>
<gene>
    <name evidence="3" type="ORF">C5F48_09745</name>
</gene>
<dbReference type="AlphaFoldDB" id="A0A2T4JVM3"/>
<dbReference type="InterPro" id="IPR047800">
    <property type="entry name" value="SWFGD_dom"/>
</dbReference>
<dbReference type="EMBL" id="PZKG01000034">
    <property type="protein sequence ID" value="PTE21935.1"/>
    <property type="molecule type" value="Genomic_DNA"/>
</dbReference>
<feature type="region of interest" description="Disordered" evidence="1">
    <location>
        <begin position="218"/>
        <end position="242"/>
    </location>
</feature>
<dbReference type="Proteomes" id="UP000241010">
    <property type="component" value="Unassembled WGS sequence"/>
</dbReference>
<evidence type="ECO:0000313" key="4">
    <source>
        <dbReference type="Proteomes" id="UP000241010"/>
    </source>
</evidence>
<evidence type="ECO:0000259" key="2">
    <source>
        <dbReference type="PROSITE" id="PS50914"/>
    </source>
</evidence>
<comment type="caution">
    <text evidence="3">The sequence shown here is derived from an EMBL/GenBank/DDBJ whole genome shotgun (WGS) entry which is preliminary data.</text>
</comment>
<dbReference type="NCBIfam" id="NF033157">
    <property type="entry name" value="SWFGD_domain"/>
    <property type="match status" value="1"/>
</dbReference>
<feature type="region of interest" description="Disordered" evidence="1">
    <location>
        <begin position="1"/>
        <end position="176"/>
    </location>
</feature>
<dbReference type="InterPro" id="IPR051686">
    <property type="entry name" value="Lipoprotein_DolP"/>
</dbReference>
<accession>A0A2T4JVM3</accession>
<proteinExistence type="predicted"/>
<sequence length="242" mass="27192">MAQRYDRSRNDPAFDAPGRRAEERDHRRDPQDRFQDRFYHEQDHASRGSVERGVEDWQQEEAGHRPSRLEDERSRHGFDAREEEWRTPTSRYSAPPRGRESGGWGRRKDGPAHERGFLQRASDELASWMGDDAAAHRREEDHRGKGPRGYQRPDSRIHDDVNDRLSDHPRIDASDIEVSVDSGEVTLSGEVSSKLARRQAEDCADAVSGVRYVQNNLRVRGAPGGPASSGSAGLSGAGNTQA</sequence>
<feature type="compositionally biased region" description="Basic and acidic residues" evidence="1">
    <location>
        <begin position="106"/>
        <end position="123"/>
    </location>
</feature>
<name>A0A2T4JVM3_9RHOB</name>
<dbReference type="PANTHER" id="PTHR34606:SF15">
    <property type="entry name" value="BON DOMAIN-CONTAINING PROTEIN"/>
    <property type="match status" value="1"/>
</dbReference>
<feature type="domain" description="BON" evidence="2">
    <location>
        <begin position="153"/>
        <end position="221"/>
    </location>
</feature>
<evidence type="ECO:0000313" key="3">
    <source>
        <dbReference type="EMBL" id="PTE21935.1"/>
    </source>
</evidence>
<feature type="compositionally biased region" description="Basic and acidic residues" evidence="1">
    <location>
        <begin position="151"/>
        <end position="173"/>
    </location>
</feature>
<dbReference type="RefSeq" id="WP_107663717.1">
    <property type="nucleotide sequence ID" value="NZ_PZKG01000034.1"/>
</dbReference>
<dbReference type="Pfam" id="PF04972">
    <property type="entry name" value="BON"/>
    <property type="match status" value="1"/>
</dbReference>
<dbReference type="SMART" id="SM00749">
    <property type="entry name" value="BON"/>
    <property type="match status" value="1"/>
</dbReference>
<dbReference type="PANTHER" id="PTHR34606">
    <property type="entry name" value="BON DOMAIN-CONTAINING PROTEIN"/>
    <property type="match status" value="1"/>
</dbReference>
<feature type="compositionally biased region" description="Low complexity" evidence="1">
    <location>
        <begin position="225"/>
        <end position="242"/>
    </location>
</feature>
<dbReference type="InterPro" id="IPR014004">
    <property type="entry name" value="Transpt-assoc_nodulatn_dom_bac"/>
</dbReference>
<reference evidence="3 4" key="1">
    <citation type="submission" date="2018-03" db="EMBL/GenBank/DDBJ databases">
        <title>Cereibacter changlensis.</title>
        <authorList>
            <person name="Meyer T.E."/>
            <person name="Miller S."/>
            <person name="Lodha T."/>
            <person name="Gandham S."/>
            <person name="Chintalapati S."/>
            <person name="Chintalapati V.R."/>
        </authorList>
    </citation>
    <scope>NUCLEOTIDE SEQUENCE [LARGE SCALE GENOMIC DNA]</scope>
    <source>
        <strain evidence="3 4">JA139</strain>
    </source>
</reference>
<evidence type="ECO:0000256" key="1">
    <source>
        <dbReference type="SAM" id="MobiDB-lite"/>
    </source>
</evidence>
<keyword evidence="4" id="KW-1185">Reference proteome</keyword>
<dbReference type="PROSITE" id="PS50914">
    <property type="entry name" value="BON"/>
    <property type="match status" value="1"/>
</dbReference>
<feature type="compositionally biased region" description="Basic and acidic residues" evidence="1">
    <location>
        <begin position="133"/>
        <end position="144"/>
    </location>
</feature>